<gene>
    <name evidence="1" type="ORF">PYW08_016715</name>
</gene>
<accession>A0ACC2QZX8</accession>
<organism evidence="1 2">
    <name type="scientific">Mythimna loreyi</name>
    <dbReference type="NCBI Taxonomy" id="667449"/>
    <lineage>
        <taxon>Eukaryota</taxon>
        <taxon>Metazoa</taxon>
        <taxon>Ecdysozoa</taxon>
        <taxon>Arthropoda</taxon>
        <taxon>Hexapoda</taxon>
        <taxon>Insecta</taxon>
        <taxon>Pterygota</taxon>
        <taxon>Neoptera</taxon>
        <taxon>Endopterygota</taxon>
        <taxon>Lepidoptera</taxon>
        <taxon>Glossata</taxon>
        <taxon>Ditrysia</taxon>
        <taxon>Noctuoidea</taxon>
        <taxon>Noctuidae</taxon>
        <taxon>Noctuinae</taxon>
        <taxon>Hadenini</taxon>
        <taxon>Mythimna</taxon>
    </lineage>
</organism>
<dbReference type="Proteomes" id="UP001231649">
    <property type="component" value="Chromosome 9"/>
</dbReference>
<keyword evidence="2" id="KW-1185">Reference proteome</keyword>
<evidence type="ECO:0000313" key="1">
    <source>
        <dbReference type="EMBL" id="KAJ8728330.1"/>
    </source>
</evidence>
<comment type="caution">
    <text evidence="1">The sequence shown here is derived from an EMBL/GenBank/DDBJ whole genome shotgun (WGS) entry which is preliminary data.</text>
</comment>
<reference evidence="1" key="1">
    <citation type="submission" date="2023-03" db="EMBL/GenBank/DDBJ databases">
        <title>Chromosome-level genomes of two armyworms, Mythimna separata and Mythimna loreyi, provide insights into the biosynthesis and reception of sex pheromones.</title>
        <authorList>
            <person name="Zhao H."/>
        </authorList>
    </citation>
    <scope>NUCLEOTIDE SEQUENCE</scope>
    <source>
        <strain evidence="1">BeijingLab</strain>
    </source>
</reference>
<dbReference type="EMBL" id="CM056785">
    <property type="protein sequence ID" value="KAJ8728330.1"/>
    <property type="molecule type" value="Genomic_DNA"/>
</dbReference>
<protein>
    <submittedName>
        <fullName evidence="1">Uncharacterized protein</fullName>
    </submittedName>
</protein>
<proteinExistence type="predicted"/>
<evidence type="ECO:0000313" key="2">
    <source>
        <dbReference type="Proteomes" id="UP001231649"/>
    </source>
</evidence>
<sequence length="270" mass="29747">MAGTHLAFTLLILAGLEDIQANLNPHAGMMNARPHLDPKRRSEIVDETFLEQKDILLEMLETKLKEVRDKRNKKTLNDGNVANSTLDLAHHDYKEMENIDVKVKTNGISAIGDSNVELKYGNGKRLVQMDAQGISNIGKAYVELSVGETGFFIPGLRALFTDHNHLNSTKNVFTEVQATFKTDKSKRSGIDEEINNSTTKPITASNNATVIHKTHVMTLEHATPVRNATVQIWNTHASSGTEVIPLHTENSTVTVTVTVPSNNTSNNTNV</sequence>
<name>A0ACC2QZX8_9NEOP</name>